<evidence type="ECO:0000256" key="1">
    <source>
        <dbReference type="ARBA" id="ARBA00009369"/>
    </source>
</evidence>
<keyword evidence="6" id="KW-0175">Coiled coil</keyword>
<accession>U2MKM6</accession>
<dbReference type="PANTHER" id="PTHR34138:SF1">
    <property type="entry name" value="CELL SHAPE-DETERMINING PROTEIN MREC"/>
    <property type="match status" value="1"/>
</dbReference>
<dbReference type="GO" id="GO:0005886">
    <property type="term" value="C:plasma membrane"/>
    <property type="evidence" value="ECO:0007669"/>
    <property type="project" value="TreeGrafter"/>
</dbReference>
<dbReference type="PIRSF" id="PIRSF038471">
    <property type="entry name" value="MreC"/>
    <property type="match status" value="1"/>
</dbReference>
<dbReference type="NCBIfam" id="TIGR00219">
    <property type="entry name" value="mreC"/>
    <property type="match status" value="1"/>
</dbReference>
<dbReference type="InterPro" id="IPR042175">
    <property type="entry name" value="Cell/Rod_MreC_2"/>
</dbReference>
<dbReference type="eggNOG" id="COG1792">
    <property type="taxonomic scope" value="Bacteria"/>
</dbReference>
<dbReference type="PANTHER" id="PTHR34138">
    <property type="entry name" value="CELL SHAPE-DETERMINING PROTEIN MREC"/>
    <property type="match status" value="1"/>
</dbReference>
<dbReference type="Proteomes" id="UP000016646">
    <property type="component" value="Unassembled WGS sequence"/>
</dbReference>
<dbReference type="Proteomes" id="UP000016412">
    <property type="component" value="Unassembled WGS sequence"/>
</dbReference>
<keyword evidence="7" id="KW-0812">Transmembrane</keyword>
<evidence type="ECO:0000256" key="6">
    <source>
        <dbReference type="SAM" id="Coils"/>
    </source>
</evidence>
<dbReference type="STRING" id="1125725.HMPREF1325_0408"/>
<dbReference type="InterPro" id="IPR055342">
    <property type="entry name" value="MreC_beta-barrel_core"/>
</dbReference>
<dbReference type="InterPro" id="IPR042177">
    <property type="entry name" value="Cell/Rod_1"/>
</dbReference>
<evidence type="ECO:0000256" key="4">
    <source>
        <dbReference type="ARBA" id="ARBA00032089"/>
    </source>
</evidence>
<dbReference type="OrthoDB" id="9792313at2"/>
<feature type="coiled-coil region" evidence="6">
    <location>
        <begin position="72"/>
        <end position="116"/>
    </location>
</feature>
<dbReference type="PATRIC" id="fig|1125725.3.peg.1189"/>
<feature type="domain" description="Rod shape-determining protein MreC beta-barrel core" evidence="8">
    <location>
        <begin position="125"/>
        <end position="277"/>
    </location>
</feature>
<organism evidence="9 11">
    <name type="scientific">Treponema socranskii subsp. socranskii VPI DR56BR1116 = ATCC 35536</name>
    <dbReference type="NCBI Taxonomy" id="1125725"/>
    <lineage>
        <taxon>Bacteria</taxon>
        <taxon>Pseudomonadati</taxon>
        <taxon>Spirochaetota</taxon>
        <taxon>Spirochaetia</taxon>
        <taxon>Spirochaetales</taxon>
        <taxon>Treponemataceae</taxon>
        <taxon>Treponema</taxon>
    </lineage>
</organism>
<dbReference type="Pfam" id="PF04085">
    <property type="entry name" value="MreC"/>
    <property type="match status" value="1"/>
</dbReference>
<sequence>MHIRVKSSFRFRFPEFVLALLVVVSGVFLAFTTGSFVVNFGRIGFSIFSTAEKGVFFVTDSAKRSITAVRELSELKQNYDELVLKLQNYEQMQRTNAEIRKENEQLKEQLDFAKSIEQKNYPAQIISRDVDKLYASLTIDKGSVSGIGKNMPVIAYQNGNIALVGKVVEVGRFTSTIMPVYSIDCTVSARIQNTRDLGLVSGFGDDTKLSLKYIKKRVMDTLNYGDVIVTSGENGNYMRNMPIGSISEIRVVEYDSSLEIDVAPLIDFPRLETVIVVDVKSETEETR</sequence>
<protein>
    <recommendedName>
        <fullName evidence="2 5">Cell shape-determining protein MreC</fullName>
    </recommendedName>
    <alternativeName>
        <fullName evidence="4 5">Cell shape protein MreC</fullName>
    </alternativeName>
</protein>
<dbReference type="Gene3D" id="2.40.10.350">
    <property type="entry name" value="Rod shape-determining protein MreC, domain 2"/>
    <property type="match status" value="1"/>
</dbReference>
<keyword evidence="3 5" id="KW-0133">Cell shape</keyword>
<evidence type="ECO:0000313" key="10">
    <source>
        <dbReference type="EMBL" id="ERJ99813.1"/>
    </source>
</evidence>
<comment type="caution">
    <text evidence="9">The sequence shown here is derived from an EMBL/GenBank/DDBJ whole genome shotgun (WGS) entry which is preliminary data.</text>
</comment>
<evidence type="ECO:0000313" key="11">
    <source>
        <dbReference type="Proteomes" id="UP000016412"/>
    </source>
</evidence>
<reference evidence="11 12" key="1">
    <citation type="submission" date="2013-08" db="EMBL/GenBank/DDBJ databases">
        <authorList>
            <person name="Durkin A.S."/>
            <person name="Haft D.R."/>
            <person name="McCorrison J."/>
            <person name="Torralba M."/>
            <person name="Gillis M."/>
            <person name="Haft D.H."/>
            <person name="Methe B."/>
            <person name="Sutton G."/>
            <person name="Nelson K.E."/>
        </authorList>
    </citation>
    <scope>NUCLEOTIDE SEQUENCE [LARGE SCALE GENOMIC DNA]</scope>
    <source>
        <strain evidence="10 12">ATCC 35536</strain>
        <strain evidence="9 11">VPI DR56BR1116</strain>
    </source>
</reference>
<evidence type="ECO:0000313" key="9">
    <source>
        <dbReference type="EMBL" id="ERF60823.1"/>
    </source>
</evidence>
<comment type="similarity">
    <text evidence="1 5">Belongs to the MreC family.</text>
</comment>
<dbReference type="Gene3D" id="2.40.10.340">
    <property type="entry name" value="Rod shape-determining protein MreC, domain 1"/>
    <property type="match status" value="1"/>
</dbReference>
<dbReference type="RefSeq" id="WP_021330197.1">
    <property type="nucleotide sequence ID" value="NZ_AUZJ01000029.1"/>
</dbReference>
<evidence type="ECO:0000259" key="8">
    <source>
        <dbReference type="Pfam" id="PF04085"/>
    </source>
</evidence>
<evidence type="ECO:0000256" key="7">
    <source>
        <dbReference type="SAM" id="Phobius"/>
    </source>
</evidence>
<dbReference type="InterPro" id="IPR007221">
    <property type="entry name" value="MreC"/>
</dbReference>
<dbReference type="EMBL" id="AVQI01000072">
    <property type="protein sequence ID" value="ERJ99813.1"/>
    <property type="molecule type" value="Genomic_DNA"/>
</dbReference>
<proteinExistence type="inferred from homology"/>
<dbReference type="GO" id="GO:0008360">
    <property type="term" value="P:regulation of cell shape"/>
    <property type="evidence" value="ECO:0007669"/>
    <property type="project" value="UniProtKB-KW"/>
</dbReference>
<dbReference type="AlphaFoldDB" id="U2MKM6"/>
<keyword evidence="7" id="KW-0472">Membrane</keyword>
<gene>
    <name evidence="10" type="ORF">HMPREF0860_0552</name>
    <name evidence="9" type="ORF">HMPREF1325_0408</name>
</gene>
<evidence type="ECO:0000313" key="12">
    <source>
        <dbReference type="Proteomes" id="UP000016646"/>
    </source>
</evidence>
<evidence type="ECO:0000256" key="3">
    <source>
        <dbReference type="ARBA" id="ARBA00022960"/>
    </source>
</evidence>
<dbReference type="EMBL" id="AUZJ01000029">
    <property type="protein sequence ID" value="ERF60823.1"/>
    <property type="molecule type" value="Genomic_DNA"/>
</dbReference>
<feature type="transmembrane region" description="Helical" evidence="7">
    <location>
        <begin position="16"/>
        <end position="38"/>
    </location>
</feature>
<comment type="function">
    <text evidence="5">Involved in formation and maintenance of cell shape.</text>
</comment>
<evidence type="ECO:0000256" key="2">
    <source>
        <dbReference type="ARBA" id="ARBA00013855"/>
    </source>
</evidence>
<keyword evidence="12" id="KW-1185">Reference proteome</keyword>
<keyword evidence="7" id="KW-1133">Transmembrane helix</keyword>
<evidence type="ECO:0000256" key="5">
    <source>
        <dbReference type="PIRNR" id="PIRNR038471"/>
    </source>
</evidence>
<name>U2MKM6_TRESO</name>